<evidence type="ECO:0000256" key="7">
    <source>
        <dbReference type="RuleBase" id="RU003953"/>
    </source>
</evidence>
<dbReference type="EMBL" id="LGGO01000144">
    <property type="protein sequence ID" value="KUK76490.1"/>
    <property type="molecule type" value="Genomic_DNA"/>
</dbReference>
<dbReference type="Proteomes" id="UP000053904">
    <property type="component" value="Unassembled WGS sequence"/>
</dbReference>
<evidence type="ECO:0000256" key="2">
    <source>
        <dbReference type="ARBA" id="ARBA00022679"/>
    </source>
</evidence>
<evidence type="ECO:0000256" key="4">
    <source>
        <dbReference type="ARBA" id="ARBA00022695"/>
    </source>
</evidence>
<dbReference type="InterPro" id="IPR002646">
    <property type="entry name" value="PolA_pol_head_dom"/>
</dbReference>
<dbReference type="GO" id="GO:0008033">
    <property type="term" value="P:tRNA processing"/>
    <property type="evidence" value="ECO:0007669"/>
    <property type="project" value="UniProtKB-KW"/>
</dbReference>
<keyword evidence="5" id="KW-0479">Metal-binding</keyword>
<evidence type="ECO:0000259" key="8">
    <source>
        <dbReference type="Pfam" id="PF01743"/>
    </source>
</evidence>
<keyword evidence="3" id="KW-0819">tRNA processing</keyword>
<feature type="non-terminal residue" evidence="9">
    <location>
        <position position="137"/>
    </location>
</feature>
<keyword evidence="4 9" id="KW-0548">Nucleotidyltransferase</keyword>
<dbReference type="PANTHER" id="PTHR46173:SF1">
    <property type="entry name" value="CCA TRNA NUCLEOTIDYLTRANSFERASE 1, MITOCHONDRIAL"/>
    <property type="match status" value="1"/>
</dbReference>
<evidence type="ECO:0000256" key="3">
    <source>
        <dbReference type="ARBA" id="ARBA00022694"/>
    </source>
</evidence>
<evidence type="ECO:0000256" key="6">
    <source>
        <dbReference type="ARBA" id="ARBA00022842"/>
    </source>
</evidence>
<dbReference type="CDD" id="cd05398">
    <property type="entry name" value="NT_ClassII-CCAase"/>
    <property type="match status" value="1"/>
</dbReference>
<keyword evidence="2 7" id="KW-0808">Transferase</keyword>
<reference evidence="10" key="1">
    <citation type="journal article" date="2015" name="MBio">
        <title>Genome-Resolved Metagenomic Analysis Reveals Roles for Candidate Phyla and Other Microbial Community Members in Biogeochemical Transformations in Oil Reservoirs.</title>
        <authorList>
            <person name="Hu P."/>
            <person name="Tom L."/>
            <person name="Singh A."/>
            <person name="Thomas B.C."/>
            <person name="Baker B.J."/>
            <person name="Piceno Y.M."/>
            <person name="Andersen G.L."/>
            <person name="Banfield J.F."/>
        </authorList>
    </citation>
    <scope>NUCLEOTIDE SEQUENCE [LARGE SCALE GENOMIC DNA]</scope>
</reference>
<dbReference type="GO" id="GO:1990817">
    <property type="term" value="F:poly(A) RNA polymerase activity"/>
    <property type="evidence" value="ECO:0007669"/>
    <property type="project" value="UniProtKB-EC"/>
</dbReference>
<accession>A0A101HGM1</accession>
<proteinExistence type="inferred from homology"/>
<comment type="cofactor">
    <cofactor evidence="1">
        <name>Mg(2+)</name>
        <dbReference type="ChEBI" id="CHEBI:18420"/>
    </cofactor>
</comment>
<evidence type="ECO:0000256" key="1">
    <source>
        <dbReference type="ARBA" id="ARBA00001946"/>
    </source>
</evidence>
<keyword evidence="7" id="KW-0694">RNA-binding</keyword>
<comment type="caution">
    <text evidence="9">The sequence shown here is derived from an EMBL/GenBank/DDBJ whole genome shotgun (WGS) entry which is preliminary data.</text>
</comment>
<gene>
    <name evidence="9" type="ORF">XD93_0885</name>
</gene>
<protein>
    <submittedName>
        <fullName evidence="9">PolyA polymerase</fullName>
        <ecNumber evidence="9">2.7.7.19</ecNumber>
    </submittedName>
</protein>
<dbReference type="AlphaFoldDB" id="A0A101HGM1"/>
<dbReference type="PANTHER" id="PTHR46173">
    <property type="entry name" value="CCA TRNA NUCLEOTIDYLTRANSFERASE 1, MITOCHONDRIAL"/>
    <property type="match status" value="1"/>
</dbReference>
<dbReference type="GO" id="GO:0046872">
    <property type="term" value="F:metal ion binding"/>
    <property type="evidence" value="ECO:0007669"/>
    <property type="project" value="UniProtKB-KW"/>
</dbReference>
<evidence type="ECO:0000313" key="10">
    <source>
        <dbReference type="Proteomes" id="UP000053904"/>
    </source>
</evidence>
<dbReference type="EC" id="2.7.7.19" evidence="9"/>
<dbReference type="InterPro" id="IPR050264">
    <property type="entry name" value="Bact_CCA-adding_enz_type3_sf"/>
</dbReference>
<feature type="domain" description="Poly A polymerase head" evidence="8">
    <location>
        <begin position="25"/>
        <end position="133"/>
    </location>
</feature>
<dbReference type="GO" id="GO:0000049">
    <property type="term" value="F:tRNA binding"/>
    <property type="evidence" value="ECO:0007669"/>
    <property type="project" value="TreeGrafter"/>
</dbReference>
<organism evidence="9 10">
    <name type="scientific">candidate division WS6 bacterium 34_10</name>
    <dbReference type="NCBI Taxonomy" id="1641389"/>
    <lineage>
        <taxon>Bacteria</taxon>
        <taxon>Candidatus Dojkabacteria</taxon>
    </lineage>
</organism>
<dbReference type="SUPFAM" id="SSF81301">
    <property type="entry name" value="Nucleotidyltransferase"/>
    <property type="match status" value="1"/>
</dbReference>
<comment type="similarity">
    <text evidence="7">Belongs to the tRNA nucleotidyltransferase/poly(A) polymerase family.</text>
</comment>
<keyword evidence="6" id="KW-0460">Magnesium</keyword>
<name>A0A101HGM1_9BACT</name>
<evidence type="ECO:0000256" key="5">
    <source>
        <dbReference type="ARBA" id="ARBA00022723"/>
    </source>
</evidence>
<dbReference type="Pfam" id="PF01743">
    <property type="entry name" value="PolyA_pol"/>
    <property type="match status" value="1"/>
</dbReference>
<dbReference type="Gene3D" id="3.30.460.10">
    <property type="entry name" value="Beta Polymerase, domain 2"/>
    <property type="match status" value="1"/>
</dbReference>
<evidence type="ECO:0000313" key="9">
    <source>
        <dbReference type="EMBL" id="KUK76490.1"/>
    </source>
</evidence>
<sequence length="137" mass="15150">MKLHVKLPDYVQKTAKILIDEGFECYLVGGAVKDIVLGNTSHDYDLATDALPDEMINIFSESVATGAKFGTILALMPDTKGEIHDVEVTTFRSEEEYVDGRWPSNVEFVVDIDKDLGRRDFTFNAMAIDLSTADLSG</sequence>
<dbReference type="InterPro" id="IPR043519">
    <property type="entry name" value="NT_sf"/>
</dbReference>